<dbReference type="CDD" id="cd07699">
    <property type="entry name" value="IgC1_L"/>
    <property type="match status" value="1"/>
</dbReference>
<dbReference type="SUPFAM" id="SSF48726">
    <property type="entry name" value="Immunoglobulin"/>
    <property type="match status" value="1"/>
</dbReference>
<dbReference type="InterPro" id="IPR003597">
    <property type="entry name" value="Ig_C1-set"/>
</dbReference>
<name>A0A8C9NZP0_SPEDA</name>
<evidence type="ECO:0000313" key="5">
    <source>
        <dbReference type="Proteomes" id="UP000694422"/>
    </source>
</evidence>
<dbReference type="InterPro" id="IPR036179">
    <property type="entry name" value="Ig-like_dom_sf"/>
</dbReference>
<feature type="domain" description="Ig-like" evidence="3">
    <location>
        <begin position="6"/>
        <end position="100"/>
    </location>
</feature>
<keyword evidence="1" id="KW-1015">Disulfide bond</keyword>
<evidence type="ECO:0000256" key="1">
    <source>
        <dbReference type="ARBA" id="ARBA00023157"/>
    </source>
</evidence>
<dbReference type="Proteomes" id="UP000694422">
    <property type="component" value="Unplaced"/>
</dbReference>
<dbReference type="PROSITE" id="PS50835">
    <property type="entry name" value="IG_LIKE"/>
    <property type="match status" value="1"/>
</dbReference>
<proteinExistence type="predicted"/>
<organism evidence="4 5">
    <name type="scientific">Spermophilus dauricus</name>
    <name type="common">Daurian ground squirrel</name>
    <dbReference type="NCBI Taxonomy" id="99837"/>
    <lineage>
        <taxon>Eukaryota</taxon>
        <taxon>Metazoa</taxon>
        <taxon>Chordata</taxon>
        <taxon>Craniata</taxon>
        <taxon>Vertebrata</taxon>
        <taxon>Euteleostomi</taxon>
        <taxon>Mammalia</taxon>
        <taxon>Eutheria</taxon>
        <taxon>Euarchontoglires</taxon>
        <taxon>Glires</taxon>
        <taxon>Rodentia</taxon>
        <taxon>Sciuromorpha</taxon>
        <taxon>Sciuridae</taxon>
        <taxon>Xerinae</taxon>
        <taxon>Marmotini</taxon>
        <taxon>Spermophilus</taxon>
    </lineage>
</organism>
<keyword evidence="5" id="KW-1185">Reference proteome</keyword>
<keyword evidence="2" id="KW-0393">Immunoglobulin domain</keyword>
<dbReference type="PANTHER" id="PTHR19944:SF98">
    <property type="entry name" value="IG-LIKE DOMAIN-CONTAINING PROTEIN"/>
    <property type="match status" value="1"/>
</dbReference>
<dbReference type="InterPro" id="IPR007110">
    <property type="entry name" value="Ig-like_dom"/>
</dbReference>
<dbReference type="PROSITE" id="PS00290">
    <property type="entry name" value="IG_MHC"/>
    <property type="match status" value="1"/>
</dbReference>
<protein>
    <recommendedName>
        <fullName evidence="3">Ig-like domain-containing protein</fullName>
    </recommendedName>
</protein>
<accession>A0A8C9NZP0</accession>
<dbReference type="Ensembl" id="ENSSDAT00000001237.1">
    <property type="protein sequence ID" value="ENSSDAP00000001061.1"/>
    <property type="gene ID" value="ENSSDAG00000001077.1"/>
</dbReference>
<dbReference type="InterPro" id="IPR050160">
    <property type="entry name" value="MHC/Immunoglobulin"/>
</dbReference>
<dbReference type="Gene3D" id="2.60.40.10">
    <property type="entry name" value="Immunoglobulins"/>
    <property type="match status" value="1"/>
</dbReference>
<dbReference type="AlphaFoldDB" id="A0A8C9NZP0"/>
<evidence type="ECO:0000259" key="3">
    <source>
        <dbReference type="PROSITE" id="PS50835"/>
    </source>
</evidence>
<dbReference type="InterPro" id="IPR013783">
    <property type="entry name" value="Ig-like_fold"/>
</dbReference>
<dbReference type="FunFam" id="2.60.40.10:FF:000283">
    <property type="entry name" value="Immunoglobulin kappa constant"/>
    <property type="match status" value="1"/>
</dbReference>
<dbReference type="SMART" id="SM00407">
    <property type="entry name" value="IGc1"/>
    <property type="match status" value="1"/>
</dbReference>
<dbReference type="Pfam" id="PF07654">
    <property type="entry name" value="C1-set"/>
    <property type="match status" value="1"/>
</dbReference>
<reference evidence="4" key="2">
    <citation type="submission" date="2025-09" db="UniProtKB">
        <authorList>
            <consortium name="Ensembl"/>
        </authorList>
    </citation>
    <scope>IDENTIFICATION</scope>
</reference>
<evidence type="ECO:0000256" key="2">
    <source>
        <dbReference type="ARBA" id="ARBA00023319"/>
    </source>
</evidence>
<reference evidence="4" key="1">
    <citation type="submission" date="2025-08" db="UniProtKB">
        <authorList>
            <consortium name="Ensembl"/>
        </authorList>
    </citation>
    <scope>IDENTIFICATION</scope>
</reference>
<sequence length="105" mass="11689">QPKAGPSLTLCPPFSEELQSNKATLLWPISDFYPGVVTVDWKRDGTMVTQGLETTQPSKQINNKYMASSYLTLTADEWKSHETYTCQVTHEGSTMEKSVSPARCS</sequence>
<dbReference type="InterPro" id="IPR003006">
    <property type="entry name" value="Ig/MHC_CS"/>
</dbReference>
<dbReference type="PANTHER" id="PTHR19944">
    <property type="entry name" value="MHC CLASS II-RELATED"/>
    <property type="match status" value="1"/>
</dbReference>
<evidence type="ECO:0000313" key="4">
    <source>
        <dbReference type="Ensembl" id="ENSSDAP00000001061.1"/>
    </source>
</evidence>